<reference evidence="2 3" key="1">
    <citation type="submission" date="2023-01" db="EMBL/GenBank/DDBJ databases">
        <title>Analysis of 21 Apiospora genomes using comparative genomics revels a genus with tremendous synthesis potential of carbohydrate active enzymes and secondary metabolites.</title>
        <authorList>
            <person name="Sorensen T."/>
        </authorList>
    </citation>
    <scope>NUCLEOTIDE SEQUENCE [LARGE SCALE GENOMIC DNA]</scope>
    <source>
        <strain evidence="2 3">CBS 33761</strain>
    </source>
</reference>
<accession>A0ABR1RR68</accession>
<evidence type="ECO:0000259" key="1">
    <source>
        <dbReference type="Pfam" id="PF06985"/>
    </source>
</evidence>
<organism evidence="2 3">
    <name type="scientific">Apiospora rasikravindrae</name>
    <dbReference type="NCBI Taxonomy" id="990691"/>
    <lineage>
        <taxon>Eukaryota</taxon>
        <taxon>Fungi</taxon>
        <taxon>Dikarya</taxon>
        <taxon>Ascomycota</taxon>
        <taxon>Pezizomycotina</taxon>
        <taxon>Sordariomycetes</taxon>
        <taxon>Xylariomycetidae</taxon>
        <taxon>Amphisphaeriales</taxon>
        <taxon>Apiosporaceae</taxon>
        <taxon>Apiospora</taxon>
    </lineage>
</organism>
<name>A0ABR1RR68_9PEZI</name>
<feature type="domain" description="Heterokaryon incompatibility" evidence="1">
    <location>
        <begin position="47"/>
        <end position="200"/>
    </location>
</feature>
<comment type="caution">
    <text evidence="2">The sequence shown here is derived from an EMBL/GenBank/DDBJ whole genome shotgun (WGS) entry which is preliminary data.</text>
</comment>
<dbReference type="InterPro" id="IPR010730">
    <property type="entry name" value="HET"/>
</dbReference>
<dbReference type="EMBL" id="JAQQWK010000014">
    <property type="protein sequence ID" value="KAK8017044.1"/>
    <property type="molecule type" value="Genomic_DNA"/>
</dbReference>
<dbReference type="Pfam" id="PF06985">
    <property type="entry name" value="HET"/>
    <property type="match status" value="1"/>
</dbReference>
<evidence type="ECO:0000313" key="3">
    <source>
        <dbReference type="Proteomes" id="UP001444661"/>
    </source>
</evidence>
<dbReference type="InterPro" id="IPR052895">
    <property type="entry name" value="HetReg/Transcr_Mod"/>
</dbReference>
<keyword evidence="3" id="KW-1185">Reference proteome</keyword>
<dbReference type="Proteomes" id="UP001444661">
    <property type="component" value="Unassembled WGS sequence"/>
</dbReference>
<dbReference type="PANTHER" id="PTHR24148">
    <property type="entry name" value="ANKYRIN REPEAT DOMAIN-CONTAINING PROTEIN 39 HOMOLOG-RELATED"/>
    <property type="match status" value="1"/>
</dbReference>
<sequence length="545" mass="61897">MDSNSYPYNPLRDDEIRYLVIHAFNESIGVVQCTLCVAPLHDLDNSFTALSYVWGNVNTTDTIQLTGHPFNVTTNLRDCLRQFAINSKYRTMKLWVDAVCINQQDTYERNAQVQRMGDIYSSAESVIAWLGPGTHLSRIGMQRLQNISLDEVKSRDASTGQDVVTRRNHIWSEVLAGDGEQGLRDIILRPYWHRTWIVQEILLGKRVRLVCGDDEVPLEWMQALQRFLARSTPGNIFSTAREEHQQAIIQLATDSAIGCMEIALTDTVQDILLDRLSTFASFQCSDDRDKVYALLGPCRDAQHIVPNYERPTAKVYGDVVEAHIKAHDNLYFLNHVKYHSEENRSCASWVPNWNGPRAYRVKALLDYPEKVFQASKKRALSTCPWSLDRDTESLHLTGACLDTITDLSTQVHTDRFSDNEVNAVALDCLCWFYKALTQEPLQTMLQLEGGIGFMQFRDKTYPLNDDEPLEFACRRTLVASFALPDAQAPFMMLFQGEKDSCGWGSRQIGSVYAACHCTAEGWRSPRTVGSVWSTVHQKSETTWPS</sequence>
<dbReference type="PANTHER" id="PTHR24148:SF73">
    <property type="entry name" value="HET DOMAIN PROTEIN (AFU_ORTHOLOGUE AFUA_8G01020)"/>
    <property type="match status" value="1"/>
</dbReference>
<gene>
    <name evidence="2" type="ORF">PG993_015233</name>
</gene>
<protein>
    <recommendedName>
        <fullName evidence="1">Heterokaryon incompatibility domain-containing protein</fullName>
    </recommendedName>
</protein>
<proteinExistence type="predicted"/>
<evidence type="ECO:0000313" key="2">
    <source>
        <dbReference type="EMBL" id="KAK8017044.1"/>
    </source>
</evidence>